<sequence>MKNVSIDELRPTQATHGLREVEQKAAQYRSMSRHELKMAIAEKPIPIVLGPDQVPFAIDHHHVAAALNRIKIDAVPCVLVADLSTLSPAQFWLRLEEHCWVHPFDREGRRISFLSIPRHVNDLVDDEYRSLAAFVRDAGGFERTQVPLAEFRWADLFRSILPLTCPETRFDAMVKKALKLSRSRLAVGMPGYLGGKGGKVK</sequence>
<dbReference type="Gene3D" id="1.10.8.10">
    <property type="entry name" value="DNA helicase RuvA subunit, C-terminal domain"/>
    <property type="match status" value="1"/>
</dbReference>
<dbReference type="EMBL" id="FNZM01000027">
    <property type="protein sequence ID" value="SEK14174.1"/>
    <property type="molecule type" value="Genomic_DNA"/>
</dbReference>
<dbReference type="Gene3D" id="3.90.1530.10">
    <property type="entry name" value="Conserved hypothetical protein from pyrococcus furiosus pfu- 392566-001, ParB domain"/>
    <property type="match status" value="1"/>
</dbReference>
<evidence type="ECO:0000313" key="1">
    <source>
        <dbReference type="EMBL" id="SEK14174.1"/>
    </source>
</evidence>
<dbReference type="CDD" id="cd16390">
    <property type="entry name" value="ParB_N_Srx_like"/>
    <property type="match status" value="1"/>
</dbReference>
<dbReference type="Pfam" id="PF08857">
    <property type="entry name" value="ParBc_2"/>
    <property type="match status" value="1"/>
</dbReference>
<dbReference type="Proteomes" id="UP000183529">
    <property type="component" value="Unassembled WGS sequence"/>
</dbReference>
<dbReference type="InterPro" id="IPR016932">
    <property type="entry name" value="UCP029669"/>
</dbReference>
<dbReference type="InterPro" id="IPR014956">
    <property type="entry name" value="ParBc_2"/>
</dbReference>
<organism evidence="1 2">
    <name type="scientific">Paraburkholderia tropica</name>
    <dbReference type="NCBI Taxonomy" id="92647"/>
    <lineage>
        <taxon>Bacteria</taxon>
        <taxon>Pseudomonadati</taxon>
        <taxon>Pseudomonadota</taxon>
        <taxon>Betaproteobacteria</taxon>
        <taxon>Burkholderiales</taxon>
        <taxon>Burkholderiaceae</taxon>
        <taxon>Paraburkholderia</taxon>
    </lineage>
</organism>
<accession>A0AAQ1GNB2</accession>
<name>A0AAQ1GNB2_9BURK</name>
<proteinExistence type="predicted"/>
<evidence type="ECO:0000313" key="2">
    <source>
        <dbReference type="Proteomes" id="UP000183529"/>
    </source>
</evidence>
<evidence type="ECO:0008006" key="3">
    <source>
        <dbReference type="Google" id="ProtNLM"/>
    </source>
</evidence>
<comment type="caution">
    <text evidence="1">The sequence shown here is derived from an EMBL/GenBank/DDBJ whole genome shotgun (WGS) entry which is preliminary data.</text>
</comment>
<reference evidence="1 2" key="1">
    <citation type="submission" date="2016-10" db="EMBL/GenBank/DDBJ databases">
        <authorList>
            <person name="Varghese N."/>
            <person name="Submissions S."/>
        </authorList>
    </citation>
    <scope>NUCLEOTIDE SEQUENCE [LARGE SCALE GENOMIC DNA]</scope>
    <source>
        <strain evidence="1 2">LMG 22274</strain>
    </source>
</reference>
<dbReference type="PIRSF" id="PIRSF029669">
    <property type="entry name" value="UCP029669"/>
    <property type="match status" value="1"/>
</dbReference>
<gene>
    <name evidence="1" type="ORF">SAMN05216550_12723</name>
</gene>
<dbReference type="InterPro" id="IPR036086">
    <property type="entry name" value="ParB/Sulfiredoxin_sf"/>
</dbReference>
<dbReference type="RefSeq" id="WP_074987312.1">
    <property type="nucleotide sequence ID" value="NZ_CADFGN010000020.1"/>
</dbReference>
<dbReference type="AlphaFoldDB" id="A0AAQ1GNB2"/>
<dbReference type="SUPFAM" id="SSF110849">
    <property type="entry name" value="ParB/Sulfiredoxin"/>
    <property type="match status" value="1"/>
</dbReference>
<protein>
    <recommendedName>
        <fullName evidence="3">Chromosome partitioning protein ParB</fullName>
    </recommendedName>
</protein>